<comment type="caution">
    <text evidence="1">The sequence shown here is derived from an EMBL/GenBank/DDBJ whole genome shotgun (WGS) entry which is preliminary data.</text>
</comment>
<dbReference type="Proteomes" id="UP000529795">
    <property type="component" value="Unassembled WGS sequence"/>
</dbReference>
<name>A0A840FPE4_9SPHN</name>
<evidence type="ECO:0000313" key="1">
    <source>
        <dbReference type="EMBL" id="MBB4155758.1"/>
    </source>
</evidence>
<gene>
    <name evidence="1" type="ORF">GGQ80_003683</name>
</gene>
<dbReference type="EMBL" id="JACIEV010000025">
    <property type="protein sequence ID" value="MBB4155758.1"/>
    <property type="molecule type" value="Genomic_DNA"/>
</dbReference>
<organism evidence="1 2">
    <name type="scientific">Sphingomonas jinjuensis</name>
    <dbReference type="NCBI Taxonomy" id="535907"/>
    <lineage>
        <taxon>Bacteria</taxon>
        <taxon>Pseudomonadati</taxon>
        <taxon>Pseudomonadota</taxon>
        <taxon>Alphaproteobacteria</taxon>
        <taxon>Sphingomonadales</taxon>
        <taxon>Sphingomonadaceae</taxon>
        <taxon>Sphingomonas</taxon>
    </lineage>
</organism>
<reference evidence="1 2" key="1">
    <citation type="submission" date="2020-08" db="EMBL/GenBank/DDBJ databases">
        <title>Genomic Encyclopedia of Type Strains, Phase IV (KMG-IV): sequencing the most valuable type-strain genomes for metagenomic binning, comparative biology and taxonomic classification.</title>
        <authorList>
            <person name="Goeker M."/>
        </authorList>
    </citation>
    <scope>NUCLEOTIDE SEQUENCE [LARGE SCALE GENOMIC DNA]</scope>
    <source>
        <strain evidence="1 2">YC6723</strain>
    </source>
</reference>
<dbReference type="RefSeq" id="WP_281375509.1">
    <property type="nucleotide sequence ID" value="NZ_JACIEV010000025.1"/>
</dbReference>
<sequence length="42" mass="4379">MLTRTAHMTAAIVSAALLVFYVTILPVPAQATAHTVTAAAQR</sequence>
<protein>
    <submittedName>
        <fullName evidence="1">Uncharacterized protein</fullName>
    </submittedName>
</protein>
<evidence type="ECO:0000313" key="2">
    <source>
        <dbReference type="Proteomes" id="UP000529795"/>
    </source>
</evidence>
<keyword evidence="2" id="KW-1185">Reference proteome</keyword>
<dbReference type="AlphaFoldDB" id="A0A840FPE4"/>
<accession>A0A840FPE4</accession>
<proteinExistence type="predicted"/>